<dbReference type="RefSeq" id="WP_046765453.1">
    <property type="nucleotide sequence ID" value="NZ_LBIC01000010.1"/>
</dbReference>
<dbReference type="SUPFAM" id="SSF63380">
    <property type="entry name" value="Riboflavin synthase domain-like"/>
    <property type="match status" value="1"/>
</dbReference>
<dbReference type="GO" id="GO:0016491">
    <property type="term" value="F:oxidoreductase activity"/>
    <property type="evidence" value="ECO:0007669"/>
    <property type="project" value="UniProtKB-KW"/>
</dbReference>
<evidence type="ECO:0000256" key="2">
    <source>
        <dbReference type="ARBA" id="ARBA00022630"/>
    </source>
</evidence>
<dbReference type="PANTHER" id="PTHR47354">
    <property type="entry name" value="NADH OXIDOREDUCTASE HCR"/>
    <property type="match status" value="1"/>
</dbReference>
<dbReference type="PRINTS" id="PR00409">
    <property type="entry name" value="PHDIOXRDTASE"/>
</dbReference>
<feature type="domain" description="FAD-binding FR-type" evidence="11">
    <location>
        <begin position="1"/>
        <end position="107"/>
    </location>
</feature>
<dbReference type="Pfam" id="PF00175">
    <property type="entry name" value="NAD_binding_1"/>
    <property type="match status" value="1"/>
</dbReference>
<keyword evidence="2" id="KW-0285">Flavoprotein</keyword>
<dbReference type="InterPro" id="IPR050415">
    <property type="entry name" value="MRET"/>
</dbReference>
<dbReference type="InterPro" id="IPR006058">
    <property type="entry name" value="2Fe2S_fd_BS"/>
</dbReference>
<dbReference type="InterPro" id="IPR036010">
    <property type="entry name" value="2Fe-2S_ferredoxin-like_sf"/>
</dbReference>
<dbReference type="CDD" id="cd06214">
    <property type="entry name" value="PA_degradation_oxidoreductase_like"/>
    <property type="match status" value="1"/>
</dbReference>
<protein>
    <recommendedName>
        <fullName evidence="14">3-ketosteroid-9-alpha-hydroxylase</fullName>
    </recommendedName>
</protein>
<keyword evidence="4" id="KW-0479">Metal-binding</keyword>
<gene>
    <name evidence="12" type="ORF">YP76_20440</name>
</gene>
<dbReference type="GO" id="GO:0051537">
    <property type="term" value="F:2 iron, 2 sulfur cluster binding"/>
    <property type="evidence" value="ECO:0007669"/>
    <property type="project" value="UniProtKB-KW"/>
</dbReference>
<dbReference type="PATRIC" id="fig|56193.3.peg.4294"/>
<keyword evidence="8" id="KW-0411">Iron-sulfur</keyword>
<dbReference type="PROSITE" id="PS51384">
    <property type="entry name" value="FAD_FR"/>
    <property type="match status" value="1"/>
</dbReference>
<evidence type="ECO:0000259" key="11">
    <source>
        <dbReference type="PROSITE" id="PS51384"/>
    </source>
</evidence>
<evidence type="ECO:0000256" key="1">
    <source>
        <dbReference type="ARBA" id="ARBA00001974"/>
    </source>
</evidence>
<dbReference type="GO" id="GO:0046872">
    <property type="term" value="F:metal ion binding"/>
    <property type="evidence" value="ECO:0007669"/>
    <property type="project" value="UniProtKB-KW"/>
</dbReference>
<evidence type="ECO:0000313" key="13">
    <source>
        <dbReference type="Proteomes" id="UP000033874"/>
    </source>
</evidence>
<dbReference type="Pfam" id="PF00111">
    <property type="entry name" value="Fer2"/>
    <property type="match status" value="1"/>
</dbReference>
<keyword evidence="6" id="KW-0560">Oxidoreductase</keyword>
<dbReference type="Gene3D" id="2.40.30.10">
    <property type="entry name" value="Translation factors"/>
    <property type="match status" value="1"/>
</dbReference>
<accession>A0A0M3AJV2</accession>
<evidence type="ECO:0000256" key="4">
    <source>
        <dbReference type="ARBA" id="ARBA00022723"/>
    </source>
</evidence>
<keyword evidence="5" id="KW-0274">FAD</keyword>
<proteinExistence type="predicted"/>
<keyword evidence="7" id="KW-0408">Iron</keyword>
<dbReference type="EMBL" id="LBIC01000010">
    <property type="protein sequence ID" value="KKW90367.1"/>
    <property type="molecule type" value="Genomic_DNA"/>
</dbReference>
<reference evidence="12 13" key="1">
    <citation type="submission" date="2015-04" db="EMBL/GenBank/DDBJ databases">
        <title>Genome sequence of aromatic hydrocarbons-degrading Sphingobium chungbukense DJ77.</title>
        <authorList>
            <person name="Kim Y.-C."/>
            <person name="Chae J.-C."/>
        </authorList>
    </citation>
    <scope>NUCLEOTIDE SEQUENCE [LARGE SCALE GENOMIC DNA]</scope>
    <source>
        <strain evidence="12 13">DJ77</strain>
    </source>
</reference>
<dbReference type="InterPro" id="IPR017938">
    <property type="entry name" value="Riboflavin_synthase-like_b-brl"/>
</dbReference>
<dbReference type="PROSITE" id="PS51085">
    <property type="entry name" value="2FE2S_FER_2"/>
    <property type="match status" value="1"/>
</dbReference>
<dbReference type="InterPro" id="IPR008333">
    <property type="entry name" value="Cbr1-like_FAD-bd_dom"/>
</dbReference>
<dbReference type="SUPFAM" id="SSF52343">
    <property type="entry name" value="Ferredoxin reductase-like, C-terminal NADP-linked domain"/>
    <property type="match status" value="1"/>
</dbReference>
<evidence type="ECO:0000256" key="9">
    <source>
        <dbReference type="ARBA" id="ARBA00034078"/>
    </source>
</evidence>
<evidence type="ECO:0000256" key="5">
    <source>
        <dbReference type="ARBA" id="ARBA00022827"/>
    </source>
</evidence>
<evidence type="ECO:0000259" key="10">
    <source>
        <dbReference type="PROSITE" id="PS51085"/>
    </source>
</evidence>
<evidence type="ECO:0000256" key="8">
    <source>
        <dbReference type="ARBA" id="ARBA00023014"/>
    </source>
</evidence>
<dbReference type="InterPro" id="IPR017927">
    <property type="entry name" value="FAD-bd_FR_type"/>
</dbReference>
<evidence type="ECO:0000256" key="6">
    <source>
        <dbReference type="ARBA" id="ARBA00023002"/>
    </source>
</evidence>
<name>A0A0M3AJV2_9SPHN</name>
<dbReference type="PROSITE" id="PS00197">
    <property type="entry name" value="2FE2S_FER_1"/>
    <property type="match status" value="1"/>
</dbReference>
<dbReference type="Gene3D" id="3.40.50.80">
    <property type="entry name" value="Nucleotide-binding domain of ferredoxin-NADP reductase (FNR) module"/>
    <property type="match status" value="1"/>
</dbReference>
<dbReference type="Pfam" id="PF00970">
    <property type="entry name" value="FAD_binding_6"/>
    <property type="match status" value="1"/>
</dbReference>
<dbReference type="InterPro" id="IPR001709">
    <property type="entry name" value="Flavoprot_Pyr_Nucl_cyt_Rdtase"/>
</dbReference>
<evidence type="ECO:0008006" key="14">
    <source>
        <dbReference type="Google" id="ProtNLM"/>
    </source>
</evidence>
<dbReference type="InterPro" id="IPR039261">
    <property type="entry name" value="FNR_nucleotide-bd"/>
</dbReference>
<feature type="domain" description="2Fe-2S ferredoxin-type" evidence="10">
    <location>
        <begin position="245"/>
        <end position="333"/>
    </location>
</feature>
<evidence type="ECO:0000313" key="12">
    <source>
        <dbReference type="EMBL" id="KKW90367.1"/>
    </source>
</evidence>
<dbReference type="SUPFAM" id="SSF54292">
    <property type="entry name" value="2Fe-2S ferredoxin-like"/>
    <property type="match status" value="1"/>
</dbReference>
<organism evidence="12 13">
    <name type="scientific">Sphingobium chungbukense</name>
    <dbReference type="NCBI Taxonomy" id="56193"/>
    <lineage>
        <taxon>Bacteria</taxon>
        <taxon>Pseudomonadati</taxon>
        <taxon>Pseudomonadota</taxon>
        <taxon>Alphaproteobacteria</taxon>
        <taxon>Sphingomonadales</taxon>
        <taxon>Sphingomonadaceae</taxon>
        <taxon>Sphingobium</taxon>
    </lineage>
</organism>
<dbReference type="InterPro" id="IPR012675">
    <property type="entry name" value="Beta-grasp_dom_sf"/>
</dbReference>
<dbReference type="InterPro" id="IPR001433">
    <property type="entry name" value="OxRdtase_FAD/NAD-bd"/>
</dbReference>
<dbReference type="GO" id="GO:0050660">
    <property type="term" value="F:flavin adenine dinucleotide binding"/>
    <property type="evidence" value="ECO:0007669"/>
    <property type="project" value="TreeGrafter"/>
</dbReference>
<sequence length="333" mass="36102">MKLARTLTISEVSTQGSDAVQISLTRQDGTRPELEFRPGQYLTVAAELGGEEHWRCYSITSPAEDRQSISVLVRRVAGGRVSNWLCDHAKAGGQLRVLPPAGRFTLVRPGTPVLLLAGGSGIAPIFSLARQALSEGAPRVRLFYANRDRATLMLADALRDLESQADGRLEIRYWFDSEDGLPTELDFHAETDRLEQADVYLCGPEPFMRGARSALIANGHPEELLHQESYAAEDQVDDDTTGLSAKLTVRLKGEVHAVDVKPGQPLLSAMLAAGLHVPHSCKVGECASCMCRIVSGAVEMTENSVLDEDDVADGWILACSSRPTSDELTVSFS</sequence>
<dbReference type="Proteomes" id="UP000033874">
    <property type="component" value="Unassembled WGS sequence"/>
</dbReference>
<comment type="cofactor">
    <cofactor evidence="1">
        <name>FAD</name>
        <dbReference type="ChEBI" id="CHEBI:57692"/>
    </cofactor>
</comment>
<dbReference type="AlphaFoldDB" id="A0A0M3AJV2"/>
<evidence type="ECO:0000256" key="3">
    <source>
        <dbReference type="ARBA" id="ARBA00022714"/>
    </source>
</evidence>
<dbReference type="PRINTS" id="PR00371">
    <property type="entry name" value="FPNCR"/>
</dbReference>
<dbReference type="CDD" id="cd00207">
    <property type="entry name" value="fer2"/>
    <property type="match status" value="1"/>
</dbReference>
<keyword evidence="3" id="KW-0001">2Fe-2S</keyword>
<dbReference type="STRING" id="56193.YP76_20440"/>
<comment type="caution">
    <text evidence="12">The sequence shown here is derived from an EMBL/GenBank/DDBJ whole genome shotgun (WGS) entry which is preliminary data.</text>
</comment>
<dbReference type="InterPro" id="IPR001041">
    <property type="entry name" value="2Fe-2S_ferredoxin-type"/>
</dbReference>
<evidence type="ECO:0000256" key="7">
    <source>
        <dbReference type="ARBA" id="ARBA00023004"/>
    </source>
</evidence>
<dbReference type="PANTHER" id="PTHR47354:SF8">
    <property type="entry name" value="1,2-PHENYLACETYL-COA EPOXIDASE, SUBUNIT E"/>
    <property type="match status" value="1"/>
</dbReference>
<dbReference type="Gene3D" id="3.10.20.30">
    <property type="match status" value="1"/>
</dbReference>
<comment type="cofactor">
    <cofactor evidence="9">
        <name>[2Fe-2S] cluster</name>
        <dbReference type="ChEBI" id="CHEBI:190135"/>
    </cofactor>
</comment>
<keyword evidence="13" id="KW-1185">Reference proteome</keyword>